<accession>A0A7S9QF91</accession>
<dbReference type="InterPro" id="IPR005467">
    <property type="entry name" value="His_kinase_dom"/>
</dbReference>
<evidence type="ECO:0000256" key="7">
    <source>
        <dbReference type="ARBA" id="ARBA00022679"/>
    </source>
</evidence>
<dbReference type="InterPro" id="IPR050980">
    <property type="entry name" value="2C_sensor_his_kinase"/>
</dbReference>
<dbReference type="GO" id="GO:0005524">
    <property type="term" value="F:ATP binding"/>
    <property type="evidence" value="ECO:0007669"/>
    <property type="project" value="UniProtKB-KW"/>
</dbReference>
<protein>
    <recommendedName>
        <fullName evidence="3">histidine kinase</fullName>
        <ecNumber evidence="3">2.7.13.3</ecNumber>
    </recommendedName>
</protein>
<reference evidence="18 19" key="1">
    <citation type="submission" date="2020-11" db="EMBL/GenBank/DDBJ databases">
        <title>Description of Pontivivens ytuae sp. nov. isolated from deep sea sediment of Mariana Trench.</title>
        <authorList>
            <person name="Wang Z."/>
            <person name="Sun Q.-L."/>
            <person name="Xu X.-D."/>
            <person name="Tang Y.-Z."/>
            <person name="Zhang J."/>
        </authorList>
    </citation>
    <scope>NUCLEOTIDE SEQUENCE [LARGE SCALE GENOMIC DNA]</scope>
    <source>
        <strain evidence="18 19">MT2928</strain>
    </source>
</reference>
<dbReference type="SMART" id="SM00388">
    <property type="entry name" value="HisKA"/>
    <property type="match status" value="1"/>
</dbReference>
<keyword evidence="7" id="KW-0808">Transferase</keyword>
<dbReference type="CDD" id="cd00082">
    <property type="entry name" value="HisKA"/>
    <property type="match status" value="1"/>
</dbReference>
<keyword evidence="12 15" id="KW-1133">Transmembrane helix</keyword>
<dbReference type="EMBL" id="CP064942">
    <property type="protein sequence ID" value="QPH56257.1"/>
    <property type="molecule type" value="Genomic_DNA"/>
</dbReference>
<feature type="transmembrane region" description="Helical" evidence="15">
    <location>
        <begin position="162"/>
        <end position="182"/>
    </location>
</feature>
<dbReference type="InterPro" id="IPR003660">
    <property type="entry name" value="HAMP_dom"/>
</dbReference>
<evidence type="ECO:0000256" key="4">
    <source>
        <dbReference type="ARBA" id="ARBA00022475"/>
    </source>
</evidence>
<dbReference type="InterPro" id="IPR004358">
    <property type="entry name" value="Sig_transdc_His_kin-like_C"/>
</dbReference>
<dbReference type="PANTHER" id="PTHR44936:SF5">
    <property type="entry name" value="SENSOR HISTIDINE KINASE ENVZ"/>
    <property type="match status" value="1"/>
</dbReference>
<keyword evidence="14 15" id="KW-0472">Membrane</keyword>
<keyword evidence="4" id="KW-1003">Cell membrane</keyword>
<sequence length="444" mass="48771">MNFRWLKRWMPRNLFSRALLILLVPVVGIQLVTAAVFVRRHIEGVTEQMAQAVASELNYAITTIETAPTQAARDAQIETVSGLLNLTVLLDPEGQIAAEDDFAFLDISGNAAAEELRSVIRRDLSVDGVAIDKMLLVEVQTSAGALTALLPRRRLIASNPHLLLTWMIFAAAIFATISTLFLRNQIRPIRELARVSEAFGKGRSEPFRPKGAEEVRRAGAAFLAMRGRLERQIEQRTSMLSGVSHDLRTPLTRMRLALAVAEPGPETDELVHDVTEMERMLDGFLAFARGEGTEETVPVEPITLARTLVDRARRDGADINLIVENETPDECIVQVREMALTRAVQNLLSNAIRYGDRVRLRVRLTRLALEFTVEDDGPGIPEDQMLAALKPFSRLDSARNQDAGGSVGLGLSIAADVARSHGGSLRLERSAALGGLSGILRIPR</sequence>
<keyword evidence="9" id="KW-0547">Nucleotide-binding</keyword>
<evidence type="ECO:0000256" key="13">
    <source>
        <dbReference type="ARBA" id="ARBA00023012"/>
    </source>
</evidence>
<evidence type="ECO:0000256" key="1">
    <source>
        <dbReference type="ARBA" id="ARBA00000085"/>
    </source>
</evidence>
<dbReference type="KEGG" id="poz:I0K15_17300"/>
<feature type="domain" description="Histidine kinase" evidence="16">
    <location>
        <begin position="242"/>
        <end position="444"/>
    </location>
</feature>
<dbReference type="InterPro" id="IPR036097">
    <property type="entry name" value="HisK_dim/P_sf"/>
</dbReference>
<proteinExistence type="predicted"/>
<comment type="subcellular location">
    <subcellularLocation>
        <location evidence="2">Cell inner membrane</location>
        <topology evidence="2">Multi-pass membrane protein</topology>
    </subcellularLocation>
</comment>
<evidence type="ECO:0000256" key="9">
    <source>
        <dbReference type="ARBA" id="ARBA00022741"/>
    </source>
</evidence>
<dbReference type="InterPro" id="IPR003594">
    <property type="entry name" value="HATPase_dom"/>
</dbReference>
<keyword evidence="11" id="KW-0067">ATP-binding</keyword>
<dbReference type="Pfam" id="PF00672">
    <property type="entry name" value="HAMP"/>
    <property type="match status" value="1"/>
</dbReference>
<dbReference type="Gene3D" id="3.30.565.10">
    <property type="entry name" value="Histidine kinase-like ATPase, C-terminal domain"/>
    <property type="match status" value="1"/>
</dbReference>
<evidence type="ECO:0000256" key="6">
    <source>
        <dbReference type="ARBA" id="ARBA00022553"/>
    </source>
</evidence>
<evidence type="ECO:0000256" key="15">
    <source>
        <dbReference type="SAM" id="Phobius"/>
    </source>
</evidence>
<dbReference type="InterPro" id="IPR003661">
    <property type="entry name" value="HisK_dim/P_dom"/>
</dbReference>
<dbReference type="GO" id="GO:0005886">
    <property type="term" value="C:plasma membrane"/>
    <property type="evidence" value="ECO:0007669"/>
    <property type="project" value="UniProtKB-SubCell"/>
</dbReference>
<evidence type="ECO:0000259" key="17">
    <source>
        <dbReference type="PROSITE" id="PS50885"/>
    </source>
</evidence>
<keyword evidence="5" id="KW-0997">Cell inner membrane</keyword>
<dbReference type="PRINTS" id="PR00344">
    <property type="entry name" value="BCTRLSENSOR"/>
</dbReference>
<evidence type="ECO:0000256" key="5">
    <source>
        <dbReference type="ARBA" id="ARBA00022519"/>
    </source>
</evidence>
<evidence type="ECO:0000256" key="11">
    <source>
        <dbReference type="ARBA" id="ARBA00022840"/>
    </source>
</evidence>
<keyword evidence="13" id="KW-0902">Two-component regulatory system</keyword>
<dbReference type="EC" id="2.7.13.3" evidence="3"/>
<dbReference type="PROSITE" id="PS50885">
    <property type="entry name" value="HAMP"/>
    <property type="match status" value="1"/>
</dbReference>
<evidence type="ECO:0000256" key="12">
    <source>
        <dbReference type="ARBA" id="ARBA00022989"/>
    </source>
</evidence>
<evidence type="ECO:0000256" key="3">
    <source>
        <dbReference type="ARBA" id="ARBA00012438"/>
    </source>
</evidence>
<dbReference type="Pfam" id="PF00512">
    <property type="entry name" value="HisKA"/>
    <property type="match status" value="1"/>
</dbReference>
<comment type="catalytic activity">
    <reaction evidence="1">
        <text>ATP + protein L-histidine = ADP + protein N-phospho-L-histidine.</text>
        <dbReference type="EC" id="2.7.13.3"/>
    </reaction>
</comment>
<evidence type="ECO:0000259" key="16">
    <source>
        <dbReference type="PROSITE" id="PS50109"/>
    </source>
</evidence>
<evidence type="ECO:0000256" key="14">
    <source>
        <dbReference type="ARBA" id="ARBA00023136"/>
    </source>
</evidence>
<dbReference type="Gene3D" id="1.10.287.130">
    <property type="match status" value="1"/>
</dbReference>
<keyword evidence="6" id="KW-0597">Phosphoprotein</keyword>
<feature type="domain" description="HAMP" evidence="17">
    <location>
        <begin position="183"/>
        <end position="234"/>
    </location>
</feature>
<gene>
    <name evidence="18" type="ORF">I0K15_17300</name>
</gene>
<evidence type="ECO:0000256" key="8">
    <source>
        <dbReference type="ARBA" id="ARBA00022692"/>
    </source>
</evidence>
<dbReference type="PROSITE" id="PS50109">
    <property type="entry name" value="HIS_KIN"/>
    <property type="match status" value="1"/>
</dbReference>
<dbReference type="Proteomes" id="UP000594800">
    <property type="component" value="Chromosome"/>
</dbReference>
<evidence type="ECO:0000313" key="19">
    <source>
        <dbReference type="Proteomes" id="UP000594800"/>
    </source>
</evidence>
<dbReference type="SUPFAM" id="SSF55874">
    <property type="entry name" value="ATPase domain of HSP90 chaperone/DNA topoisomerase II/histidine kinase"/>
    <property type="match status" value="1"/>
</dbReference>
<evidence type="ECO:0000256" key="10">
    <source>
        <dbReference type="ARBA" id="ARBA00022777"/>
    </source>
</evidence>
<dbReference type="CDD" id="cd06225">
    <property type="entry name" value="HAMP"/>
    <property type="match status" value="1"/>
</dbReference>
<dbReference type="PANTHER" id="PTHR44936">
    <property type="entry name" value="SENSOR PROTEIN CREC"/>
    <property type="match status" value="1"/>
</dbReference>
<dbReference type="AlphaFoldDB" id="A0A7S9QF91"/>
<evidence type="ECO:0000256" key="2">
    <source>
        <dbReference type="ARBA" id="ARBA00004429"/>
    </source>
</evidence>
<keyword evidence="10 18" id="KW-0418">Kinase</keyword>
<evidence type="ECO:0000313" key="18">
    <source>
        <dbReference type="EMBL" id="QPH56257.1"/>
    </source>
</evidence>
<dbReference type="Pfam" id="PF02518">
    <property type="entry name" value="HATPase_c"/>
    <property type="match status" value="1"/>
</dbReference>
<name>A0A7S9QF91_9RHOB</name>
<dbReference type="GO" id="GO:0000155">
    <property type="term" value="F:phosphorelay sensor kinase activity"/>
    <property type="evidence" value="ECO:0007669"/>
    <property type="project" value="InterPro"/>
</dbReference>
<dbReference type="SMART" id="SM00387">
    <property type="entry name" value="HATPase_c"/>
    <property type="match status" value="1"/>
</dbReference>
<keyword evidence="8 15" id="KW-0812">Transmembrane</keyword>
<dbReference type="InterPro" id="IPR036890">
    <property type="entry name" value="HATPase_C_sf"/>
</dbReference>
<dbReference type="SUPFAM" id="SSF47384">
    <property type="entry name" value="Homodimeric domain of signal transducing histidine kinase"/>
    <property type="match status" value="1"/>
</dbReference>
<organism evidence="18 19">
    <name type="scientific">Pontivivens ytuae</name>
    <dbReference type="NCBI Taxonomy" id="2789856"/>
    <lineage>
        <taxon>Bacteria</taxon>
        <taxon>Pseudomonadati</taxon>
        <taxon>Pseudomonadota</taxon>
        <taxon>Alphaproteobacteria</taxon>
        <taxon>Rhodobacterales</taxon>
        <taxon>Paracoccaceae</taxon>
        <taxon>Pontivivens</taxon>
    </lineage>
</organism>
<dbReference type="SMART" id="SM00304">
    <property type="entry name" value="HAMP"/>
    <property type="match status" value="1"/>
</dbReference>
<keyword evidence="19" id="KW-1185">Reference proteome</keyword>